<reference evidence="1 2" key="1">
    <citation type="submission" date="2020-05" db="EMBL/GenBank/DDBJ databases">
        <title>Vigna angularis (adzuki bean) Var. LongXiaoDou No. 4 denovo assembly.</title>
        <authorList>
            <person name="Xiang H."/>
        </authorList>
    </citation>
    <scope>NUCLEOTIDE SEQUENCE [LARGE SCALE GENOMIC DNA]</scope>
    <source>
        <tissue evidence="1">Leaf</tissue>
    </source>
</reference>
<proteinExistence type="predicted"/>
<evidence type="ECO:0000313" key="2">
    <source>
        <dbReference type="Proteomes" id="UP000743370"/>
    </source>
</evidence>
<accession>A0A8T0JYQ2</accession>
<name>A0A8T0JYQ2_PHAAN</name>
<dbReference type="EMBL" id="JABFOF010000008">
    <property type="protein sequence ID" value="KAG2384761.1"/>
    <property type="molecule type" value="Genomic_DNA"/>
</dbReference>
<sequence length="73" mass="8100">MMLGIRSDNVFEDNVDKDNIDGIVNENVDDDHGVEMIMLLTHICLCLRLCLSCNDHITFGYTRAGDVADALDA</sequence>
<comment type="caution">
    <text evidence="1">The sequence shown here is derived from an EMBL/GenBank/DDBJ whole genome shotgun (WGS) entry which is preliminary data.</text>
</comment>
<gene>
    <name evidence="1" type="ORF">HKW66_Vig0118530</name>
</gene>
<organism evidence="1 2">
    <name type="scientific">Phaseolus angularis</name>
    <name type="common">Azuki bean</name>
    <name type="synonym">Vigna angularis</name>
    <dbReference type="NCBI Taxonomy" id="3914"/>
    <lineage>
        <taxon>Eukaryota</taxon>
        <taxon>Viridiplantae</taxon>
        <taxon>Streptophyta</taxon>
        <taxon>Embryophyta</taxon>
        <taxon>Tracheophyta</taxon>
        <taxon>Spermatophyta</taxon>
        <taxon>Magnoliopsida</taxon>
        <taxon>eudicotyledons</taxon>
        <taxon>Gunneridae</taxon>
        <taxon>Pentapetalae</taxon>
        <taxon>rosids</taxon>
        <taxon>fabids</taxon>
        <taxon>Fabales</taxon>
        <taxon>Fabaceae</taxon>
        <taxon>Papilionoideae</taxon>
        <taxon>50 kb inversion clade</taxon>
        <taxon>NPAAA clade</taxon>
        <taxon>indigoferoid/millettioid clade</taxon>
        <taxon>Phaseoleae</taxon>
        <taxon>Vigna</taxon>
    </lineage>
</organism>
<dbReference type="AlphaFoldDB" id="A0A8T0JYQ2"/>
<dbReference type="Proteomes" id="UP000743370">
    <property type="component" value="Unassembled WGS sequence"/>
</dbReference>
<evidence type="ECO:0000313" key="1">
    <source>
        <dbReference type="EMBL" id="KAG2384761.1"/>
    </source>
</evidence>
<protein>
    <submittedName>
        <fullName evidence="1">Uncharacterized protein</fullName>
    </submittedName>
</protein>